<feature type="non-terminal residue" evidence="2">
    <location>
        <position position="103"/>
    </location>
</feature>
<reference evidence="2" key="1">
    <citation type="submission" date="2015-11" db="EMBL/GenBank/DDBJ databases">
        <title>De novo transcriptome assembly of four potential Pierce s Disease insect vectors from Arizona vineyards.</title>
        <authorList>
            <person name="Tassone E.E."/>
        </authorList>
    </citation>
    <scope>NUCLEOTIDE SEQUENCE</scope>
</reference>
<accession>A0A1B6G5T9</accession>
<feature type="non-terminal residue" evidence="2">
    <location>
        <position position="1"/>
    </location>
</feature>
<gene>
    <name evidence="2" type="ORF">g.4075</name>
</gene>
<name>A0A1B6G5T9_9HEMI</name>
<protein>
    <submittedName>
        <fullName evidence="2">Uncharacterized protein</fullName>
    </submittedName>
</protein>
<dbReference type="AlphaFoldDB" id="A0A1B6G5T9"/>
<feature type="region of interest" description="Disordered" evidence="1">
    <location>
        <begin position="31"/>
        <end position="63"/>
    </location>
</feature>
<organism evidence="2">
    <name type="scientific">Cuerna arida</name>
    <dbReference type="NCBI Taxonomy" id="1464854"/>
    <lineage>
        <taxon>Eukaryota</taxon>
        <taxon>Metazoa</taxon>
        <taxon>Ecdysozoa</taxon>
        <taxon>Arthropoda</taxon>
        <taxon>Hexapoda</taxon>
        <taxon>Insecta</taxon>
        <taxon>Pterygota</taxon>
        <taxon>Neoptera</taxon>
        <taxon>Paraneoptera</taxon>
        <taxon>Hemiptera</taxon>
        <taxon>Auchenorrhyncha</taxon>
        <taxon>Membracoidea</taxon>
        <taxon>Cicadellidae</taxon>
        <taxon>Cicadellinae</taxon>
        <taxon>Proconiini</taxon>
        <taxon>Cuerna</taxon>
    </lineage>
</organism>
<evidence type="ECO:0000313" key="2">
    <source>
        <dbReference type="EMBL" id="JAS57799.1"/>
    </source>
</evidence>
<evidence type="ECO:0000256" key="1">
    <source>
        <dbReference type="SAM" id="MobiDB-lite"/>
    </source>
</evidence>
<sequence length="103" mass="11934">KNILKEDEMEIFPFSDLSDQETDEICKKTVGEKPENPLITTKPQDQKDIETADTSGKSVSERRYPRRNVPVLNYTESELIEDDEYLFCDICDREYEGDCPVHG</sequence>
<proteinExistence type="predicted"/>
<dbReference type="EMBL" id="GECZ01011970">
    <property type="protein sequence ID" value="JAS57799.1"/>
    <property type="molecule type" value="Transcribed_RNA"/>
</dbReference>